<dbReference type="Gene3D" id="1.20.1250.20">
    <property type="entry name" value="MFS general substrate transporter like domains"/>
    <property type="match status" value="1"/>
</dbReference>
<dbReference type="PANTHER" id="PTHR42718">
    <property type="entry name" value="MAJOR FACILITATOR SUPERFAMILY MULTIDRUG TRANSPORTER MFSC"/>
    <property type="match status" value="1"/>
</dbReference>
<dbReference type="InterPro" id="IPR001958">
    <property type="entry name" value="Tet-R_TetA/multi-R_MdtG-like"/>
</dbReference>
<dbReference type="InterPro" id="IPR036259">
    <property type="entry name" value="MFS_trans_sf"/>
</dbReference>
<dbReference type="AlphaFoldDB" id="A0A853BG84"/>
<keyword evidence="8" id="KW-1185">Reference proteome</keyword>
<evidence type="ECO:0000259" key="6">
    <source>
        <dbReference type="PROSITE" id="PS50850"/>
    </source>
</evidence>
<proteinExistence type="predicted"/>
<feature type="transmembrane region" description="Helical" evidence="5">
    <location>
        <begin position="113"/>
        <end position="131"/>
    </location>
</feature>
<feature type="transmembrane region" description="Helical" evidence="5">
    <location>
        <begin position="451"/>
        <end position="474"/>
    </location>
</feature>
<evidence type="ECO:0000256" key="5">
    <source>
        <dbReference type="SAM" id="Phobius"/>
    </source>
</evidence>
<dbReference type="Gene3D" id="1.20.1720.10">
    <property type="entry name" value="Multidrug resistance protein D"/>
    <property type="match status" value="1"/>
</dbReference>
<dbReference type="RefSeq" id="WP_179777791.1">
    <property type="nucleotide sequence ID" value="NZ_JACCFK010000002.1"/>
</dbReference>
<feature type="transmembrane region" description="Helical" evidence="5">
    <location>
        <begin position="21"/>
        <end position="40"/>
    </location>
</feature>
<comment type="caution">
    <text evidence="7">The sequence shown here is derived from an EMBL/GenBank/DDBJ whole genome shotgun (WGS) entry which is preliminary data.</text>
</comment>
<dbReference type="GO" id="GO:0005886">
    <property type="term" value="C:plasma membrane"/>
    <property type="evidence" value="ECO:0007669"/>
    <property type="project" value="UniProtKB-SubCell"/>
</dbReference>
<dbReference type="Proteomes" id="UP000549616">
    <property type="component" value="Unassembled WGS sequence"/>
</dbReference>
<dbReference type="PROSITE" id="PS50850">
    <property type="entry name" value="MFS"/>
    <property type="match status" value="1"/>
</dbReference>
<dbReference type="GO" id="GO:0022857">
    <property type="term" value="F:transmembrane transporter activity"/>
    <property type="evidence" value="ECO:0007669"/>
    <property type="project" value="InterPro"/>
</dbReference>
<accession>A0A853BG84</accession>
<feature type="transmembrane region" description="Helical" evidence="5">
    <location>
        <begin position="60"/>
        <end position="76"/>
    </location>
</feature>
<keyword evidence="2 5" id="KW-0812">Transmembrane</keyword>
<evidence type="ECO:0000256" key="2">
    <source>
        <dbReference type="ARBA" id="ARBA00022692"/>
    </source>
</evidence>
<evidence type="ECO:0000256" key="4">
    <source>
        <dbReference type="ARBA" id="ARBA00023136"/>
    </source>
</evidence>
<gene>
    <name evidence="7" type="ORF">HNR02_007016</name>
</gene>
<feature type="transmembrane region" description="Helical" evidence="5">
    <location>
        <begin position="364"/>
        <end position="383"/>
    </location>
</feature>
<feature type="transmembrane region" description="Helical" evidence="5">
    <location>
        <begin position="334"/>
        <end position="352"/>
    </location>
</feature>
<feature type="transmembrane region" description="Helical" evidence="5">
    <location>
        <begin position="404"/>
        <end position="424"/>
    </location>
</feature>
<organism evidence="7 8">
    <name type="scientific">Amycolatopsis endophytica</name>
    <dbReference type="NCBI Taxonomy" id="860233"/>
    <lineage>
        <taxon>Bacteria</taxon>
        <taxon>Bacillati</taxon>
        <taxon>Actinomycetota</taxon>
        <taxon>Actinomycetes</taxon>
        <taxon>Pseudonocardiales</taxon>
        <taxon>Pseudonocardiaceae</taxon>
        <taxon>Amycolatopsis</taxon>
    </lineage>
</organism>
<feature type="transmembrane region" description="Helical" evidence="5">
    <location>
        <begin position="143"/>
        <end position="165"/>
    </location>
</feature>
<feature type="domain" description="Major facilitator superfamily (MFS) profile" evidence="6">
    <location>
        <begin position="18"/>
        <end position="478"/>
    </location>
</feature>
<dbReference type="InterPro" id="IPR020846">
    <property type="entry name" value="MFS_dom"/>
</dbReference>
<feature type="transmembrane region" description="Helical" evidence="5">
    <location>
        <begin position="83"/>
        <end position="107"/>
    </location>
</feature>
<evidence type="ECO:0000313" key="8">
    <source>
        <dbReference type="Proteomes" id="UP000549616"/>
    </source>
</evidence>
<evidence type="ECO:0000313" key="7">
    <source>
        <dbReference type="EMBL" id="NYI93641.1"/>
    </source>
</evidence>
<reference evidence="7 8" key="1">
    <citation type="submission" date="2020-07" db="EMBL/GenBank/DDBJ databases">
        <title>Sequencing the genomes of 1000 actinobacteria strains.</title>
        <authorList>
            <person name="Klenk H.-P."/>
        </authorList>
    </citation>
    <scope>NUCLEOTIDE SEQUENCE [LARGE SCALE GENOMIC DNA]</scope>
    <source>
        <strain evidence="7 8">DSM 104006</strain>
    </source>
</reference>
<sequence>MVSDPPASMAPGMASRASIGAVLLASFFLPFAVTGPAIVLPGMAADLNASSAGTQWVQNSYNAIFAATVLATGSLADRFGRRLVLRTGIATFGLAMALIAVSSNILVIDVLRGVQGLAAGATVSAGSAVLAHSTSGPRRVRVFGLLGASFGGGTAAGPLVAGALAPLGWRSIFVVIALGAAIAFIASRYTQASSDPSAPRPDLPGMACFGGALLVLSLGFIRAGEAGWSNLWTLLAFAVTILLLGVFVLVELRSSHPMFDVRLFRRPSFTALMCLPFSVTFGLAALNVFLPVFLQSGGASPWRAAVELTPLEVPVLLVPLAARWLTSRWSMRTLLVAGPVLIAAGSFWLVVVDRGTSAWVSAPPLLLFGVGVGMAFSVMDNAAVSTVPVDKSGSAAGMFNTMRITGESLAVAATAAVLISVTAARTSTTQAVAAVQGRHVPVTTGQAFADALHVVVIGLGVLALVGAILTAWALRSSHDTEADEVRAGTR</sequence>
<feature type="transmembrane region" description="Helical" evidence="5">
    <location>
        <begin position="229"/>
        <end position="250"/>
    </location>
</feature>
<keyword evidence="3 5" id="KW-1133">Transmembrane helix</keyword>
<dbReference type="EMBL" id="JACCFK010000002">
    <property type="protein sequence ID" value="NYI93641.1"/>
    <property type="molecule type" value="Genomic_DNA"/>
</dbReference>
<keyword evidence="4 5" id="KW-0472">Membrane</keyword>
<dbReference type="SUPFAM" id="SSF103473">
    <property type="entry name" value="MFS general substrate transporter"/>
    <property type="match status" value="1"/>
</dbReference>
<dbReference type="InterPro" id="IPR011701">
    <property type="entry name" value="MFS"/>
</dbReference>
<dbReference type="CDD" id="cd17321">
    <property type="entry name" value="MFS_MMR_MDR_like"/>
    <property type="match status" value="1"/>
</dbReference>
<feature type="transmembrane region" description="Helical" evidence="5">
    <location>
        <begin position="171"/>
        <end position="191"/>
    </location>
</feature>
<dbReference type="PRINTS" id="PR01035">
    <property type="entry name" value="TCRTETA"/>
</dbReference>
<feature type="transmembrane region" description="Helical" evidence="5">
    <location>
        <begin position="271"/>
        <end position="290"/>
    </location>
</feature>
<feature type="transmembrane region" description="Helical" evidence="5">
    <location>
        <begin position="203"/>
        <end position="223"/>
    </location>
</feature>
<dbReference type="PANTHER" id="PTHR42718:SF49">
    <property type="entry name" value="EXPORT PROTEIN"/>
    <property type="match status" value="1"/>
</dbReference>
<comment type="subcellular location">
    <subcellularLocation>
        <location evidence="1">Cell membrane</location>
        <topology evidence="1">Multi-pass membrane protein</topology>
    </subcellularLocation>
</comment>
<protein>
    <recommendedName>
        <fullName evidence="6">Major facilitator superfamily (MFS) profile domain-containing protein</fullName>
    </recommendedName>
</protein>
<evidence type="ECO:0000256" key="3">
    <source>
        <dbReference type="ARBA" id="ARBA00022989"/>
    </source>
</evidence>
<name>A0A853BG84_9PSEU</name>
<dbReference type="Pfam" id="PF07690">
    <property type="entry name" value="MFS_1"/>
    <property type="match status" value="1"/>
</dbReference>
<evidence type="ECO:0000256" key="1">
    <source>
        <dbReference type="ARBA" id="ARBA00004651"/>
    </source>
</evidence>